<evidence type="ECO:0000313" key="1">
    <source>
        <dbReference type="EMBL" id="KAH7907655.1"/>
    </source>
</evidence>
<dbReference type="EMBL" id="MU267884">
    <property type="protein sequence ID" value="KAH7907655.1"/>
    <property type="molecule type" value="Genomic_DNA"/>
</dbReference>
<organism evidence="1 2">
    <name type="scientific">Hygrophoropsis aurantiaca</name>
    <dbReference type="NCBI Taxonomy" id="72124"/>
    <lineage>
        <taxon>Eukaryota</taxon>
        <taxon>Fungi</taxon>
        <taxon>Dikarya</taxon>
        <taxon>Basidiomycota</taxon>
        <taxon>Agaricomycotina</taxon>
        <taxon>Agaricomycetes</taxon>
        <taxon>Agaricomycetidae</taxon>
        <taxon>Boletales</taxon>
        <taxon>Coniophorineae</taxon>
        <taxon>Hygrophoropsidaceae</taxon>
        <taxon>Hygrophoropsis</taxon>
    </lineage>
</organism>
<gene>
    <name evidence="1" type="ORF">BJ138DRAFT_1129015</name>
</gene>
<evidence type="ECO:0000313" key="2">
    <source>
        <dbReference type="Proteomes" id="UP000790377"/>
    </source>
</evidence>
<reference evidence="1" key="1">
    <citation type="journal article" date="2021" name="New Phytol.">
        <title>Evolutionary innovations through gain and loss of genes in the ectomycorrhizal Boletales.</title>
        <authorList>
            <person name="Wu G."/>
            <person name="Miyauchi S."/>
            <person name="Morin E."/>
            <person name="Kuo A."/>
            <person name="Drula E."/>
            <person name="Varga T."/>
            <person name="Kohler A."/>
            <person name="Feng B."/>
            <person name="Cao Y."/>
            <person name="Lipzen A."/>
            <person name="Daum C."/>
            <person name="Hundley H."/>
            <person name="Pangilinan J."/>
            <person name="Johnson J."/>
            <person name="Barry K."/>
            <person name="LaButti K."/>
            <person name="Ng V."/>
            <person name="Ahrendt S."/>
            <person name="Min B."/>
            <person name="Choi I.G."/>
            <person name="Park H."/>
            <person name="Plett J.M."/>
            <person name="Magnuson J."/>
            <person name="Spatafora J.W."/>
            <person name="Nagy L.G."/>
            <person name="Henrissat B."/>
            <person name="Grigoriev I.V."/>
            <person name="Yang Z.L."/>
            <person name="Xu J."/>
            <person name="Martin F.M."/>
        </authorList>
    </citation>
    <scope>NUCLEOTIDE SEQUENCE</scope>
    <source>
        <strain evidence="1">ATCC 28755</strain>
    </source>
</reference>
<sequence length="298" mass="33023">MQVYRAARTSTPNWSRFAIYADRGIIVLNKPPGLICQGSDKAIGDKRHTGDKFNDLLNDLKYRFKLDGQPNTVHRLDKSTTGALILARNASVAKQLSQQFQARTIEKSYLALVRGGEKSFPARSGEIRDALDIDDGRVSIGQSCNAKFAATDWELLASSSTAPLSLVRLTLHTGLKHQLRVHLAHKLHVPILGDNIYTRNPVSEKITSITKIPENRIFLHAARITHSRYRKSGSSKHFRLGIAAPLPRDFVTICKDAGIPLDNLDIQGGVFVDGEQVDDTVADVEGKWLRSRSPRPEA</sequence>
<keyword evidence="2" id="KW-1185">Reference proteome</keyword>
<comment type="caution">
    <text evidence="1">The sequence shown here is derived from an EMBL/GenBank/DDBJ whole genome shotgun (WGS) entry which is preliminary data.</text>
</comment>
<accession>A0ACB8A2Y0</accession>
<protein>
    <submittedName>
        <fullName evidence="1">Pseudouridine synthase</fullName>
    </submittedName>
</protein>
<dbReference type="Proteomes" id="UP000790377">
    <property type="component" value="Unassembled WGS sequence"/>
</dbReference>
<proteinExistence type="predicted"/>
<name>A0ACB8A2Y0_9AGAM</name>